<reference evidence="2" key="1">
    <citation type="journal article" date="2019" name="Int. J. Syst. Evol. Microbiol.">
        <title>The Global Catalogue of Microorganisms (GCM) 10K type strain sequencing project: providing services to taxonomists for standard genome sequencing and annotation.</title>
        <authorList>
            <consortium name="The Broad Institute Genomics Platform"/>
            <consortium name="The Broad Institute Genome Sequencing Center for Infectious Disease"/>
            <person name="Wu L."/>
            <person name="Ma J."/>
        </authorList>
    </citation>
    <scope>NUCLEOTIDE SEQUENCE [LARGE SCALE GENOMIC DNA]</scope>
    <source>
        <strain evidence="2">JCM 17440</strain>
    </source>
</reference>
<comment type="caution">
    <text evidence="1">The sequence shown here is derived from an EMBL/GenBank/DDBJ whole genome shotgun (WGS) entry which is preliminary data.</text>
</comment>
<evidence type="ECO:0000313" key="2">
    <source>
        <dbReference type="Proteomes" id="UP001501710"/>
    </source>
</evidence>
<proteinExistence type="predicted"/>
<organism evidence="1 2">
    <name type="scientific">Actinomadura meridiana</name>
    <dbReference type="NCBI Taxonomy" id="559626"/>
    <lineage>
        <taxon>Bacteria</taxon>
        <taxon>Bacillati</taxon>
        <taxon>Actinomycetota</taxon>
        <taxon>Actinomycetes</taxon>
        <taxon>Streptosporangiales</taxon>
        <taxon>Thermomonosporaceae</taxon>
        <taxon>Actinomadura</taxon>
    </lineage>
</organism>
<name>A0ABP8BVW2_9ACTN</name>
<dbReference type="Proteomes" id="UP001501710">
    <property type="component" value="Unassembled WGS sequence"/>
</dbReference>
<keyword evidence="2" id="KW-1185">Reference proteome</keyword>
<protein>
    <submittedName>
        <fullName evidence="1">Uncharacterized protein</fullName>
    </submittedName>
</protein>
<sequence length="94" mass="10587">MIESARRPYASYYRWKRFGPSALLISSRNMAHIPGACNHVTEEYVLNPANGWGWIPDPDPAIWDRISTDHPARATEGDTSRAAVVRCTDCLENL</sequence>
<accession>A0ABP8BVW2</accession>
<gene>
    <name evidence="1" type="ORF">GCM10022254_16760</name>
</gene>
<evidence type="ECO:0000313" key="1">
    <source>
        <dbReference type="EMBL" id="GAA4227921.1"/>
    </source>
</evidence>
<dbReference type="EMBL" id="BAABAS010000004">
    <property type="protein sequence ID" value="GAA4227921.1"/>
    <property type="molecule type" value="Genomic_DNA"/>
</dbReference>